<dbReference type="GO" id="GO:0046872">
    <property type="term" value="F:metal ion binding"/>
    <property type="evidence" value="ECO:0007669"/>
    <property type="project" value="UniProtKB-KW"/>
</dbReference>
<evidence type="ECO:0000256" key="9">
    <source>
        <dbReference type="ARBA" id="ARBA00022842"/>
    </source>
</evidence>
<evidence type="ECO:0000256" key="5">
    <source>
        <dbReference type="ARBA" id="ARBA00022723"/>
    </source>
</evidence>
<sequence length="639" mass="68937">MCDHDHNSHTHQHHGHAHAFKSAIFAYVIGLIAFLLGLIPGQASLLVNVLYGLTVILSGYHVLSEGLLETWQASYKARRFCPNTHLLMGLAAMGAMLIGQFQEAALLILIFAGTHFLEDYAEAKSKKEMTSLLAMQPQEARLLAGDGTVNIVPVQDLVVGDRVQVLNGTQIPIDGRIVSGQAVINEAMINGESIPQEKSVGDRVYAATLNGNSSFVMRVTRLADQTTFAKILGLVKEAQAKQSPVATRIQRLEPVYVKGALLFTALYALVMALWASLSLHELAYRTLVMLIALSPCALAASAIPATLSALSNLAKQGVLVKGGSHLHQVSGLSAIAFDKTGTLTQGRPQVTDILLSAEAEQLLAVWVSMERQANHPLAQAIVAHYTSLPVLDLEVSNQMGQGLYADYRGRSYQVAKPTAFEAVAPDYERQGREWESQGKTVVYLAQNQEVLGAVALMDIAKEDARQTLDYFKRVGVKTVMLTGDAELTGQVIGQQLGIQSVQAQVMPDQKAEEIRKLMDKHQMVAMVGDGVNDAPALASASLGVAMGQGTDVAMETADVILVRNQLQSLSYLHRLAKKHDRIIWQNIGFSMLVVLALVIMNVGQVSNIALSVVGHEGSTLLVILNGLRLLVPLSSRGES</sequence>
<feature type="transmembrane region" description="Helical" evidence="14">
    <location>
        <begin position="287"/>
        <end position="307"/>
    </location>
</feature>
<dbReference type="Gene3D" id="3.40.50.1000">
    <property type="entry name" value="HAD superfamily/HAD-like"/>
    <property type="match status" value="1"/>
</dbReference>
<comment type="similarity">
    <text evidence="2 14">Belongs to the cation transport ATPase (P-type) (TC 3.A.3) family. Type IB subfamily.</text>
</comment>
<dbReference type="GO" id="GO:0005886">
    <property type="term" value="C:plasma membrane"/>
    <property type="evidence" value="ECO:0007669"/>
    <property type="project" value="UniProtKB-SubCell"/>
</dbReference>
<dbReference type="FunFam" id="2.70.150.10:FF:000020">
    <property type="entry name" value="Copper-exporting P-type ATPase A"/>
    <property type="match status" value="1"/>
</dbReference>
<protein>
    <submittedName>
        <fullName evidence="16">Heavy metal translocating P-type ATPase</fullName>
    </submittedName>
</protein>
<dbReference type="Pfam" id="PF00702">
    <property type="entry name" value="Hydrolase"/>
    <property type="match status" value="1"/>
</dbReference>
<dbReference type="SUPFAM" id="SSF81665">
    <property type="entry name" value="Calcium ATPase, transmembrane domain M"/>
    <property type="match status" value="1"/>
</dbReference>
<feature type="transmembrane region" description="Helical" evidence="14">
    <location>
        <begin position="255"/>
        <end position="275"/>
    </location>
</feature>
<dbReference type="Pfam" id="PF00122">
    <property type="entry name" value="E1-E2_ATPase"/>
    <property type="match status" value="1"/>
</dbReference>
<dbReference type="NCBIfam" id="TIGR01525">
    <property type="entry name" value="ATPase-IB_hvy"/>
    <property type="match status" value="1"/>
</dbReference>
<dbReference type="InterPro" id="IPR059000">
    <property type="entry name" value="ATPase_P-type_domA"/>
</dbReference>
<evidence type="ECO:0000256" key="3">
    <source>
        <dbReference type="ARBA" id="ARBA00022475"/>
    </source>
</evidence>
<dbReference type="SFLD" id="SFLDG00002">
    <property type="entry name" value="C1.7:_P-type_atpase_like"/>
    <property type="match status" value="1"/>
</dbReference>
<comment type="caution">
    <text evidence="16">The sequence shown here is derived from an EMBL/GenBank/DDBJ whole genome shotgun (WGS) entry which is preliminary data.</text>
</comment>
<proteinExistence type="inferred from homology"/>
<dbReference type="InterPro" id="IPR036412">
    <property type="entry name" value="HAD-like_sf"/>
</dbReference>
<comment type="subcellular location">
    <subcellularLocation>
        <location evidence="1">Cell membrane</location>
        <topology evidence="1">Multi-pass membrane protein</topology>
    </subcellularLocation>
</comment>
<feature type="transmembrane region" description="Helical" evidence="14">
    <location>
        <begin position="104"/>
        <end position="121"/>
    </location>
</feature>
<dbReference type="SFLD" id="SFLDF00027">
    <property type="entry name" value="p-type_atpase"/>
    <property type="match status" value="1"/>
</dbReference>
<keyword evidence="7" id="KW-0813">Transport</keyword>
<dbReference type="PROSITE" id="PS00154">
    <property type="entry name" value="ATPASE_E1_E2"/>
    <property type="match status" value="1"/>
</dbReference>
<dbReference type="InterPro" id="IPR023298">
    <property type="entry name" value="ATPase_P-typ_TM_dom_sf"/>
</dbReference>
<dbReference type="Gene3D" id="3.40.1110.10">
    <property type="entry name" value="Calcium-transporting ATPase, cytoplasmic domain N"/>
    <property type="match status" value="1"/>
</dbReference>
<keyword evidence="11 14" id="KW-1133">Transmembrane helix</keyword>
<evidence type="ECO:0000256" key="12">
    <source>
        <dbReference type="ARBA" id="ARBA00023008"/>
    </source>
</evidence>
<dbReference type="SUPFAM" id="SSF81653">
    <property type="entry name" value="Calcium ATPase, transduction domain A"/>
    <property type="match status" value="1"/>
</dbReference>
<dbReference type="InterPro" id="IPR018303">
    <property type="entry name" value="ATPase_P-typ_P_site"/>
</dbReference>
<dbReference type="InterPro" id="IPR008250">
    <property type="entry name" value="ATPase_P-typ_transduc_dom_A_sf"/>
</dbReference>
<keyword evidence="8 14" id="KW-0067">ATP-binding</keyword>
<evidence type="ECO:0000256" key="13">
    <source>
        <dbReference type="ARBA" id="ARBA00023136"/>
    </source>
</evidence>
<dbReference type="InterPro" id="IPR027256">
    <property type="entry name" value="P-typ_ATPase_IB"/>
</dbReference>
<dbReference type="PROSITE" id="PS01229">
    <property type="entry name" value="COF_2"/>
    <property type="match status" value="1"/>
</dbReference>
<evidence type="ECO:0000256" key="10">
    <source>
        <dbReference type="ARBA" id="ARBA00022967"/>
    </source>
</evidence>
<dbReference type="GO" id="GO:0006825">
    <property type="term" value="P:copper ion transport"/>
    <property type="evidence" value="ECO:0007669"/>
    <property type="project" value="UniProtKB-KW"/>
</dbReference>
<dbReference type="GO" id="GO:0016887">
    <property type="term" value="F:ATP hydrolysis activity"/>
    <property type="evidence" value="ECO:0007669"/>
    <property type="project" value="InterPro"/>
</dbReference>
<dbReference type="SUPFAM" id="SSF56784">
    <property type="entry name" value="HAD-like"/>
    <property type="match status" value="1"/>
</dbReference>
<dbReference type="NCBIfam" id="TIGR01494">
    <property type="entry name" value="ATPase_P-type"/>
    <property type="match status" value="1"/>
</dbReference>
<keyword evidence="6 14" id="KW-0547">Nucleotide-binding</keyword>
<dbReference type="PRINTS" id="PR00119">
    <property type="entry name" value="CATATPASE"/>
</dbReference>
<dbReference type="Gene3D" id="2.70.150.10">
    <property type="entry name" value="Calcium-transporting ATPase, cytoplasmic transduction domain A"/>
    <property type="match status" value="1"/>
</dbReference>
<keyword evidence="3 14" id="KW-1003">Cell membrane</keyword>
<accession>A0A929MMK4</accession>
<dbReference type="SFLD" id="SFLDS00003">
    <property type="entry name" value="Haloacid_Dehalogenase"/>
    <property type="match status" value="1"/>
</dbReference>
<name>A0A929MMK4_ABIDE</name>
<evidence type="ECO:0000256" key="4">
    <source>
        <dbReference type="ARBA" id="ARBA00022692"/>
    </source>
</evidence>
<dbReference type="Proteomes" id="UP000757900">
    <property type="component" value="Unassembled WGS sequence"/>
</dbReference>
<reference evidence="16" key="1">
    <citation type="submission" date="2020-04" db="EMBL/GenBank/DDBJ databases">
        <title>Deep metagenomics examines the oral microbiome during advanced dental caries in children, revealing novel taxa and co-occurrences with host molecules.</title>
        <authorList>
            <person name="Baker J.L."/>
            <person name="Morton J.T."/>
            <person name="Dinis M."/>
            <person name="Alvarez R."/>
            <person name="Tran N.C."/>
            <person name="Knight R."/>
            <person name="Edlund A."/>
        </authorList>
    </citation>
    <scope>NUCLEOTIDE SEQUENCE</scope>
    <source>
        <strain evidence="16">JCVI_23_bin.16</strain>
    </source>
</reference>
<evidence type="ECO:0000256" key="8">
    <source>
        <dbReference type="ARBA" id="ARBA00022840"/>
    </source>
</evidence>
<feature type="transmembrane region" description="Helical" evidence="14">
    <location>
        <begin position="49"/>
        <end position="68"/>
    </location>
</feature>
<evidence type="ECO:0000256" key="11">
    <source>
        <dbReference type="ARBA" id="ARBA00022989"/>
    </source>
</evidence>
<organism evidence="16 17">
    <name type="scientific">Abiotrophia defectiva</name>
    <name type="common">Streptococcus defectivus</name>
    <dbReference type="NCBI Taxonomy" id="46125"/>
    <lineage>
        <taxon>Bacteria</taxon>
        <taxon>Bacillati</taxon>
        <taxon>Bacillota</taxon>
        <taxon>Bacilli</taxon>
        <taxon>Lactobacillales</taxon>
        <taxon>Aerococcaceae</taxon>
        <taxon>Abiotrophia</taxon>
    </lineage>
</organism>
<feature type="transmembrane region" description="Helical" evidence="14">
    <location>
        <begin position="582"/>
        <end position="602"/>
    </location>
</feature>
<keyword evidence="7" id="KW-0406">Ion transport</keyword>
<gene>
    <name evidence="16" type="ORF">HXK00_00740</name>
</gene>
<dbReference type="PANTHER" id="PTHR43079">
    <property type="entry name" value="PROBABLE CADMIUM/ZINC-TRANSPORTING ATPASE HMA1"/>
    <property type="match status" value="1"/>
</dbReference>
<keyword evidence="13 14" id="KW-0472">Membrane</keyword>
<evidence type="ECO:0000313" key="17">
    <source>
        <dbReference type="Proteomes" id="UP000757900"/>
    </source>
</evidence>
<evidence type="ECO:0000259" key="15">
    <source>
        <dbReference type="Pfam" id="PF00122"/>
    </source>
</evidence>
<evidence type="ECO:0000256" key="2">
    <source>
        <dbReference type="ARBA" id="ARBA00006024"/>
    </source>
</evidence>
<keyword evidence="7" id="KW-0187">Copper transport</keyword>
<dbReference type="InterPro" id="IPR001757">
    <property type="entry name" value="P_typ_ATPase"/>
</dbReference>
<keyword evidence="10" id="KW-1278">Translocase</keyword>
<keyword evidence="12" id="KW-0186">Copper</keyword>
<evidence type="ECO:0000256" key="1">
    <source>
        <dbReference type="ARBA" id="ARBA00004651"/>
    </source>
</evidence>
<dbReference type="PANTHER" id="PTHR43079:SF1">
    <property type="entry name" value="CADMIUM_ZINC-TRANSPORTING ATPASE HMA1, CHLOROPLASTIC-RELATED"/>
    <property type="match status" value="1"/>
</dbReference>
<dbReference type="InterPro" id="IPR051949">
    <property type="entry name" value="Cation_Transport_ATPase"/>
</dbReference>
<keyword evidence="4 14" id="KW-0812">Transmembrane</keyword>
<evidence type="ECO:0000256" key="14">
    <source>
        <dbReference type="RuleBase" id="RU362081"/>
    </source>
</evidence>
<evidence type="ECO:0000256" key="7">
    <source>
        <dbReference type="ARBA" id="ARBA00022796"/>
    </source>
</evidence>
<dbReference type="EMBL" id="JABZFV010000002">
    <property type="protein sequence ID" value="MBF0934153.1"/>
    <property type="molecule type" value="Genomic_DNA"/>
</dbReference>
<evidence type="ECO:0000313" key="16">
    <source>
        <dbReference type="EMBL" id="MBF0934153.1"/>
    </source>
</evidence>
<evidence type="ECO:0000256" key="6">
    <source>
        <dbReference type="ARBA" id="ARBA00022741"/>
    </source>
</evidence>
<dbReference type="GO" id="GO:0005524">
    <property type="term" value="F:ATP binding"/>
    <property type="evidence" value="ECO:0007669"/>
    <property type="project" value="UniProtKB-UniRule"/>
</dbReference>
<dbReference type="InterPro" id="IPR023299">
    <property type="entry name" value="ATPase_P-typ_cyto_dom_N"/>
</dbReference>
<feature type="transmembrane region" description="Helical" evidence="14">
    <location>
        <begin position="24"/>
        <end position="43"/>
    </location>
</feature>
<keyword evidence="5 14" id="KW-0479">Metal-binding</keyword>
<dbReference type="InterPro" id="IPR044492">
    <property type="entry name" value="P_typ_ATPase_HD_dom"/>
</dbReference>
<dbReference type="AlphaFoldDB" id="A0A929MMK4"/>
<feature type="domain" description="P-type ATPase A" evidence="15">
    <location>
        <begin position="135"/>
        <end position="235"/>
    </location>
</feature>
<dbReference type="CDD" id="cd07551">
    <property type="entry name" value="P-type_ATPase_HM_ZosA_PfeT-like"/>
    <property type="match status" value="1"/>
</dbReference>
<dbReference type="GO" id="GO:0019829">
    <property type="term" value="F:ATPase-coupled monoatomic cation transmembrane transporter activity"/>
    <property type="evidence" value="ECO:0007669"/>
    <property type="project" value="InterPro"/>
</dbReference>
<dbReference type="InterPro" id="IPR023214">
    <property type="entry name" value="HAD_sf"/>
</dbReference>
<keyword evidence="9" id="KW-0460">Magnesium</keyword>